<feature type="domain" description="HTH merR-type" evidence="2">
    <location>
        <begin position="1"/>
        <end position="70"/>
    </location>
</feature>
<dbReference type="PANTHER" id="PTHR30204">
    <property type="entry name" value="REDOX-CYCLING DRUG-SENSING TRANSCRIPTIONAL ACTIVATOR SOXR"/>
    <property type="match status" value="1"/>
</dbReference>
<dbReference type="EMBL" id="PTJA01000006">
    <property type="protein sequence ID" value="PPK80555.1"/>
    <property type="molecule type" value="Genomic_DNA"/>
</dbReference>
<dbReference type="SUPFAM" id="SSF46955">
    <property type="entry name" value="Putative DNA-binding domain"/>
    <property type="match status" value="1"/>
</dbReference>
<evidence type="ECO:0000256" key="1">
    <source>
        <dbReference type="ARBA" id="ARBA00023125"/>
    </source>
</evidence>
<comment type="caution">
    <text evidence="3">The sequence shown here is derived from an EMBL/GenBank/DDBJ whole genome shotgun (WGS) entry which is preliminary data.</text>
</comment>
<protein>
    <submittedName>
        <fullName evidence="3">DNA-binding transcriptional MerR regulator</fullName>
    </submittedName>
</protein>
<dbReference type="InterPro" id="IPR009061">
    <property type="entry name" value="DNA-bd_dom_put_sf"/>
</dbReference>
<dbReference type="CDD" id="cd01109">
    <property type="entry name" value="HTH_YyaN"/>
    <property type="match status" value="1"/>
</dbReference>
<dbReference type="InterPro" id="IPR000551">
    <property type="entry name" value="MerR-type_HTH_dom"/>
</dbReference>
<organism evidence="3 4">
    <name type="scientific">Lacrimispora xylanisolvens</name>
    <dbReference type="NCBI Taxonomy" id="384636"/>
    <lineage>
        <taxon>Bacteria</taxon>
        <taxon>Bacillati</taxon>
        <taxon>Bacillota</taxon>
        <taxon>Clostridia</taxon>
        <taxon>Lachnospirales</taxon>
        <taxon>Lachnospiraceae</taxon>
        <taxon>Lacrimispora</taxon>
    </lineage>
</organism>
<dbReference type="PANTHER" id="PTHR30204:SF82">
    <property type="entry name" value="TRANSCRIPTIONAL REGULATOR, MERR FAMILY"/>
    <property type="match status" value="1"/>
</dbReference>
<name>A0A2S6HS92_9FIRM</name>
<evidence type="ECO:0000313" key="4">
    <source>
        <dbReference type="Proteomes" id="UP000237749"/>
    </source>
</evidence>
<dbReference type="InterPro" id="IPR047057">
    <property type="entry name" value="MerR_fam"/>
</dbReference>
<keyword evidence="1 3" id="KW-0238">DNA-binding</keyword>
<gene>
    <name evidence="3" type="ORF">BXY41_106145</name>
</gene>
<evidence type="ECO:0000313" key="3">
    <source>
        <dbReference type="EMBL" id="PPK80555.1"/>
    </source>
</evidence>
<dbReference type="GO" id="GO:0003700">
    <property type="term" value="F:DNA-binding transcription factor activity"/>
    <property type="evidence" value="ECO:0007669"/>
    <property type="project" value="InterPro"/>
</dbReference>
<dbReference type="Proteomes" id="UP000237749">
    <property type="component" value="Unassembled WGS sequence"/>
</dbReference>
<sequence>MYTINEVSKICDISVYTIRFYDKEGLLPFVTRNSTGNRQFSEGDLDVLKLICCLKNTGMQVKEIKQYIDLCMQGEGTAPERRQIMVNHRKSILRQIDDMKKNLTIVNLKISFYDSYIANPQAGYDPLKYMLENKQKDHNDINKPSNT</sequence>
<dbReference type="PRINTS" id="PR00040">
    <property type="entry name" value="HTHMERR"/>
</dbReference>
<dbReference type="Pfam" id="PF13411">
    <property type="entry name" value="MerR_1"/>
    <property type="match status" value="1"/>
</dbReference>
<dbReference type="AlphaFoldDB" id="A0A2S6HS92"/>
<reference evidence="3 4" key="1">
    <citation type="submission" date="2018-02" db="EMBL/GenBank/DDBJ databases">
        <title>Genomic Encyclopedia of Archaeal and Bacterial Type Strains, Phase II (KMG-II): from individual species to whole genera.</title>
        <authorList>
            <person name="Goeker M."/>
        </authorList>
    </citation>
    <scope>NUCLEOTIDE SEQUENCE [LARGE SCALE GENOMIC DNA]</scope>
    <source>
        <strain evidence="3 4">DSM 3808</strain>
    </source>
</reference>
<evidence type="ECO:0000259" key="2">
    <source>
        <dbReference type="PROSITE" id="PS50937"/>
    </source>
</evidence>
<dbReference type="SMART" id="SM00422">
    <property type="entry name" value="HTH_MERR"/>
    <property type="match status" value="1"/>
</dbReference>
<proteinExistence type="predicted"/>
<dbReference type="PROSITE" id="PS50937">
    <property type="entry name" value="HTH_MERR_2"/>
    <property type="match status" value="1"/>
</dbReference>
<dbReference type="OrthoDB" id="9810140at2"/>
<dbReference type="GO" id="GO:0003677">
    <property type="term" value="F:DNA binding"/>
    <property type="evidence" value="ECO:0007669"/>
    <property type="project" value="UniProtKB-KW"/>
</dbReference>
<dbReference type="Gene3D" id="1.10.1660.10">
    <property type="match status" value="1"/>
</dbReference>
<keyword evidence="4" id="KW-1185">Reference proteome</keyword>
<accession>A0A2S6HS92</accession>
<dbReference type="RefSeq" id="WP_104437253.1">
    <property type="nucleotide sequence ID" value="NZ_PTJA01000006.1"/>
</dbReference>